<keyword evidence="2" id="KW-1185">Reference proteome</keyword>
<sequence length="162" mass="17989">MVSSIPDRLSLTNNERVHQIKVMTKEFEEERIFIDDKVSPSHFKGVAISSSDSDLGVNSPLIDSPIFEVHLMQNTREEITTACNPATQAYQNCGSGLELHEVPIIPRGSSEIRTINECSSDSGPNYVAGSFLPSTKLLNIHVKAIDPNGVRILPFETRYGFW</sequence>
<evidence type="ECO:0000313" key="2">
    <source>
        <dbReference type="Proteomes" id="UP001472677"/>
    </source>
</evidence>
<reference evidence="1 2" key="1">
    <citation type="journal article" date="2024" name="G3 (Bethesda)">
        <title>Genome assembly of Hibiscus sabdariffa L. provides insights into metabolisms of medicinal natural products.</title>
        <authorList>
            <person name="Kim T."/>
        </authorList>
    </citation>
    <scope>NUCLEOTIDE SEQUENCE [LARGE SCALE GENOMIC DNA]</scope>
    <source>
        <strain evidence="1">TK-2024</strain>
        <tissue evidence="1">Old leaves</tissue>
    </source>
</reference>
<proteinExistence type="predicted"/>
<comment type="caution">
    <text evidence="1">The sequence shown here is derived from an EMBL/GenBank/DDBJ whole genome shotgun (WGS) entry which is preliminary data.</text>
</comment>
<accession>A0ABR2FPI7</accession>
<name>A0ABR2FPI7_9ROSI</name>
<protein>
    <submittedName>
        <fullName evidence="1">Uncharacterized protein</fullName>
    </submittedName>
</protein>
<evidence type="ECO:0000313" key="1">
    <source>
        <dbReference type="EMBL" id="KAK8584034.1"/>
    </source>
</evidence>
<dbReference type="Proteomes" id="UP001472677">
    <property type="component" value="Unassembled WGS sequence"/>
</dbReference>
<dbReference type="EMBL" id="JBBPBM010000005">
    <property type="protein sequence ID" value="KAK8584034.1"/>
    <property type="molecule type" value="Genomic_DNA"/>
</dbReference>
<organism evidence="1 2">
    <name type="scientific">Hibiscus sabdariffa</name>
    <name type="common">roselle</name>
    <dbReference type="NCBI Taxonomy" id="183260"/>
    <lineage>
        <taxon>Eukaryota</taxon>
        <taxon>Viridiplantae</taxon>
        <taxon>Streptophyta</taxon>
        <taxon>Embryophyta</taxon>
        <taxon>Tracheophyta</taxon>
        <taxon>Spermatophyta</taxon>
        <taxon>Magnoliopsida</taxon>
        <taxon>eudicotyledons</taxon>
        <taxon>Gunneridae</taxon>
        <taxon>Pentapetalae</taxon>
        <taxon>rosids</taxon>
        <taxon>malvids</taxon>
        <taxon>Malvales</taxon>
        <taxon>Malvaceae</taxon>
        <taxon>Malvoideae</taxon>
        <taxon>Hibiscus</taxon>
    </lineage>
</organism>
<gene>
    <name evidence="1" type="ORF">V6N12_068285</name>
</gene>